<feature type="domain" description="WHIM1" evidence="4">
    <location>
        <begin position="143"/>
        <end position="173"/>
    </location>
</feature>
<feature type="compositionally biased region" description="Polar residues" evidence="3">
    <location>
        <begin position="497"/>
        <end position="507"/>
    </location>
</feature>
<dbReference type="GO" id="GO:0031213">
    <property type="term" value="C:RSF complex"/>
    <property type="evidence" value="ECO:0007669"/>
    <property type="project" value="InterPro"/>
</dbReference>
<dbReference type="PANTHER" id="PTHR14296">
    <property type="entry name" value="REMODELING AND SPACING FACTOR 1"/>
    <property type="match status" value="1"/>
</dbReference>
<feature type="compositionally biased region" description="Pro residues" evidence="3">
    <location>
        <begin position="18"/>
        <end position="32"/>
    </location>
</feature>
<dbReference type="InterPro" id="IPR028938">
    <property type="entry name" value="Rsf1-like"/>
</dbReference>
<dbReference type="Pfam" id="PF15612">
    <property type="entry name" value="WHIM1"/>
    <property type="match status" value="1"/>
</dbReference>
<protein>
    <recommendedName>
        <fullName evidence="4">WHIM1 domain-containing protein</fullName>
    </recommendedName>
</protein>
<feature type="region of interest" description="Disordered" evidence="3">
    <location>
        <begin position="1"/>
        <end position="60"/>
    </location>
</feature>
<evidence type="ECO:0000256" key="2">
    <source>
        <dbReference type="ARBA" id="ARBA00023242"/>
    </source>
</evidence>
<dbReference type="OrthoDB" id="303107at2759"/>
<dbReference type="PANTHER" id="PTHR14296:SF7">
    <property type="entry name" value="DDT DOMAIN-CONTAINING PROTEIN DDR4"/>
    <property type="match status" value="1"/>
</dbReference>
<dbReference type="GO" id="GO:0006355">
    <property type="term" value="P:regulation of DNA-templated transcription"/>
    <property type="evidence" value="ECO:0007669"/>
    <property type="project" value="InterPro"/>
</dbReference>
<keyword evidence="6" id="KW-1185">Reference proteome</keyword>
<dbReference type="InterPro" id="IPR028942">
    <property type="entry name" value="WHIM1_dom"/>
</dbReference>
<feature type="region of interest" description="Disordered" evidence="3">
    <location>
        <begin position="486"/>
        <end position="554"/>
    </location>
</feature>
<proteinExistence type="predicted"/>
<dbReference type="EMBL" id="JACEFO010000190">
    <property type="protein sequence ID" value="KAF8778980.1"/>
    <property type="molecule type" value="Genomic_DNA"/>
</dbReference>
<gene>
    <name evidence="5" type="ORF">HU200_003085</name>
</gene>
<keyword evidence="2" id="KW-0539">Nucleus</keyword>
<dbReference type="AlphaFoldDB" id="A0A835FY79"/>
<evidence type="ECO:0000259" key="4">
    <source>
        <dbReference type="Pfam" id="PF15612"/>
    </source>
</evidence>
<organism evidence="5 6">
    <name type="scientific">Digitaria exilis</name>
    <dbReference type="NCBI Taxonomy" id="1010633"/>
    <lineage>
        <taxon>Eukaryota</taxon>
        <taxon>Viridiplantae</taxon>
        <taxon>Streptophyta</taxon>
        <taxon>Embryophyta</taxon>
        <taxon>Tracheophyta</taxon>
        <taxon>Spermatophyta</taxon>
        <taxon>Magnoliopsida</taxon>
        <taxon>Liliopsida</taxon>
        <taxon>Poales</taxon>
        <taxon>Poaceae</taxon>
        <taxon>PACMAD clade</taxon>
        <taxon>Panicoideae</taxon>
        <taxon>Panicodae</taxon>
        <taxon>Paniceae</taxon>
        <taxon>Anthephorinae</taxon>
        <taxon>Digitaria</taxon>
    </lineage>
</organism>
<evidence type="ECO:0000256" key="1">
    <source>
        <dbReference type="ARBA" id="ARBA00004123"/>
    </source>
</evidence>
<name>A0A835FY79_9POAL</name>
<comment type="caution">
    <text evidence="5">The sequence shown here is derived from an EMBL/GenBank/DDBJ whole genome shotgun (WGS) entry which is preliminary data.</text>
</comment>
<accession>A0A835FY79</accession>
<feature type="compositionally biased region" description="Polar residues" evidence="3">
    <location>
        <begin position="518"/>
        <end position="537"/>
    </location>
</feature>
<comment type="subcellular location">
    <subcellularLocation>
        <location evidence="1">Nucleus</location>
    </subcellularLocation>
</comment>
<sequence>MTPRSARFPRACHYRPNAAPPVPTPAPAPPPPRPRRSGNAGDETPEYRVVTPLVGEPESPSELPRWRLRGMWELASVLNFLHVSAFSVFRPLLNIAVEFTAEELEDAIITPNGTLDDVHMPLLKVAEGDLPIVVSHGEEIELYRALDPVARLVILKAICDIRCEQEDIRNFIDSSLKHGHHLPIFRKERIGGDSHGISYWYEEDPILGHRLYREIRRVEYVKEPTKKTKGKGSVPVISYQWEAVASNFEQFSTVAEKLFSSRNRTEVSLGKKLKFNYLPEIEKIHKKKEKLLKKQQREALLLDSYLTVNGLTSGRSRRERKRVTYTFGNFKKSENVSEMGPSPLCKGLYGESAAKPYRYQANNREGKAATLDRSYRQRKRSQRYTKDFVEALSDIDPNIDSDDDIMGEAVYDEEYLRSKKQQKTGLSENDEKFHLEQVASDGDNEVDHSLSVNEDADELQWYKRFPPHNPQETNLRSVDGIQIAIRRSKRSTRPRINYQQYDISGTDTEFGKQEKCSTSDPDVGSDAQNDMEVSTTSQDREEEEDQVNKAQQQRIEKALVPSRESKTVRGKFLDLNELVPGGRFDDAPVLVKDERTNNGQEKCSAAH</sequence>
<dbReference type="Proteomes" id="UP000636709">
    <property type="component" value="Unassembled WGS sequence"/>
</dbReference>
<evidence type="ECO:0000313" key="6">
    <source>
        <dbReference type="Proteomes" id="UP000636709"/>
    </source>
</evidence>
<evidence type="ECO:0000256" key="3">
    <source>
        <dbReference type="SAM" id="MobiDB-lite"/>
    </source>
</evidence>
<reference evidence="5" key="1">
    <citation type="submission" date="2020-07" db="EMBL/GenBank/DDBJ databases">
        <title>Genome sequence and genetic diversity analysis of an under-domesticated orphan crop, white fonio (Digitaria exilis).</title>
        <authorList>
            <person name="Bennetzen J.L."/>
            <person name="Chen S."/>
            <person name="Ma X."/>
            <person name="Wang X."/>
            <person name="Yssel A.E.J."/>
            <person name="Chaluvadi S.R."/>
            <person name="Johnson M."/>
            <person name="Gangashetty P."/>
            <person name="Hamidou F."/>
            <person name="Sanogo M.D."/>
            <person name="Zwaenepoel A."/>
            <person name="Wallace J."/>
            <person name="Van De Peer Y."/>
            <person name="Van Deynze A."/>
        </authorList>
    </citation>
    <scope>NUCLEOTIDE SEQUENCE</scope>
    <source>
        <tissue evidence="5">Leaves</tissue>
    </source>
</reference>
<evidence type="ECO:0000313" key="5">
    <source>
        <dbReference type="EMBL" id="KAF8778980.1"/>
    </source>
</evidence>